<comment type="catalytic activity">
    <reaction evidence="10">
        <text>[ribosomal protein uS12]-L-proline + 2-oxoglutarate + O2 = [ribosomal protein uS12]-(3S)-3-hydroxy-L-proline + succinate + CO2</text>
        <dbReference type="Rhea" id="RHEA:54156"/>
        <dbReference type="Rhea" id="RHEA-COMP:13816"/>
        <dbReference type="Rhea" id="RHEA-COMP:13818"/>
        <dbReference type="ChEBI" id="CHEBI:15379"/>
        <dbReference type="ChEBI" id="CHEBI:16526"/>
        <dbReference type="ChEBI" id="CHEBI:16810"/>
        <dbReference type="ChEBI" id="CHEBI:30031"/>
        <dbReference type="ChEBI" id="CHEBI:50342"/>
        <dbReference type="ChEBI" id="CHEBI:85428"/>
    </reaction>
</comment>
<evidence type="ECO:0000256" key="12">
    <source>
        <dbReference type="ARBA" id="ARBA00081607"/>
    </source>
</evidence>
<dbReference type="GO" id="GO:0031543">
    <property type="term" value="F:peptidyl-proline dioxygenase activity"/>
    <property type="evidence" value="ECO:0007669"/>
    <property type="project" value="UniProtKB-ARBA"/>
</dbReference>
<dbReference type="AlphaFoldDB" id="A0A0E9NJT6"/>
<evidence type="ECO:0000313" key="15">
    <source>
        <dbReference type="EMBL" id="GAO49941.1"/>
    </source>
</evidence>
<keyword evidence="4" id="KW-0479">Metal-binding</keyword>
<evidence type="ECO:0000256" key="6">
    <source>
        <dbReference type="ARBA" id="ARBA00022964"/>
    </source>
</evidence>
<feature type="region of interest" description="Disordered" evidence="13">
    <location>
        <begin position="1"/>
        <end position="48"/>
    </location>
</feature>
<dbReference type="EMBL" id="BACD03000027">
    <property type="protein sequence ID" value="GAO49941.1"/>
    <property type="molecule type" value="Genomic_DNA"/>
</dbReference>
<comment type="similarity">
    <text evidence="3">Belongs to the TPA1 family.</text>
</comment>
<dbReference type="OMA" id="GWYHIPQ"/>
<organism evidence="15 16">
    <name type="scientific">Saitoella complicata (strain BCRC 22490 / CBS 7301 / JCM 7358 / NBRC 10748 / NRRL Y-17804)</name>
    <dbReference type="NCBI Taxonomy" id="698492"/>
    <lineage>
        <taxon>Eukaryota</taxon>
        <taxon>Fungi</taxon>
        <taxon>Dikarya</taxon>
        <taxon>Ascomycota</taxon>
        <taxon>Taphrinomycotina</taxon>
        <taxon>Taphrinomycotina incertae sedis</taxon>
        <taxon>Saitoella</taxon>
    </lineage>
</organism>
<sequence>MPSREEQRVDDPASTMSIEDGPLKKKQRTNAPVSAEDDGYASAFGPQTLKEETQNELRDAYAVSSPYKHCKISNLISDDLLSAVKREIEENLVFTSKETDIYKVNQTGDLANLSGLPDDEKAKLANLGRLRDAMYSPLFREYIQKVTQCGPLSGTKTDMSINTYTHGSHLLNHDDVIGTRRVSYILYLVEKGWKPEWGGALRLYPTLKPGFPAADPTLVIPPEWNQLCMFTVQPGRSFHDVEEVCVEGKPRMSISGWFHVPQEGEPGYGENQEEEDKLKSTLEQLQGEGDELDHPRLELKAVSEEEKIDDEESEKCELTDAEREYLGKYMNPVLLKPESMKQLRGVFEDECKLSIQSFLNKEYAEDLKAKLEEADQAVPQHSNDVPSEWKVAVPPHKHRYLFTEDASTPMGELSTELYGSKEFRKWLAMCTSYFPISECVLARRFRPGHDYTLATPHVHPNPTLCSTLCLSPSAKFEEGEVGGYEIYMATGDEADDDPAIYKAAAENEDDDGGILVEEVAGWNKFLVVLRDEGTLRFIKYVSRAAGGSRWDVNGEWGVEVDSN</sequence>
<comment type="cofactor">
    <cofactor evidence="1">
        <name>L-ascorbate</name>
        <dbReference type="ChEBI" id="CHEBI:38290"/>
    </cofactor>
</comment>
<dbReference type="FunFam" id="2.60.120.620:FF:000014">
    <property type="entry name" value="Prolyl 3,4-dihydroxylase TPA1"/>
    <property type="match status" value="1"/>
</dbReference>
<feature type="domain" description="Fe2OG dioxygenase" evidence="14">
    <location>
        <begin position="155"/>
        <end position="260"/>
    </location>
</feature>
<feature type="compositionally biased region" description="Basic and acidic residues" evidence="13">
    <location>
        <begin position="1"/>
        <end position="11"/>
    </location>
</feature>
<dbReference type="STRING" id="698492.A0A0E9NJT6"/>
<evidence type="ECO:0000256" key="4">
    <source>
        <dbReference type="ARBA" id="ARBA00022723"/>
    </source>
</evidence>
<dbReference type="Pfam" id="PF10637">
    <property type="entry name" value="Ofd1_CTDD"/>
    <property type="match status" value="1"/>
</dbReference>
<comment type="caution">
    <text evidence="15">The sequence shown here is derived from an EMBL/GenBank/DDBJ whole genome shotgun (WGS) entry which is preliminary data.</text>
</comment>
<evidence type="ECO:0000259" key="14">
    <source>
        <dbReference type="PROSITE" id="PS51471"/>
    </source>
</evidence>
<dbReference type="GO" id="GO:0009896">
    <property type="term" value="P:positive regulation of catabolic process"/>
    <property type="evidence" value="ECO:0007669"/>
    <property type="project" value="UniProtKB-ARBA"/>
</dbReference>
<comment type="catalytic activity">
    <reaction evidence="11">
        <text>[ribosomal protein uS12]-(3S)-3-hydroxy-L-proline + 2-oxoglutarate + O2 = [ribosomal protein uS12]-(3S)-3,4-dihydroxy-L-proline + succinate + CO2</text>
        <dbReference type="Rhea" id="RHEA:54160"/>
        <dbReference type="Rhea" id="RHEA-COMP:13817"/>
        <dbReference type="Rhea" id="RHEA-COMP:13818"/>
        <dbReference type="ChEBI" id="CHEBI:15379"/>
        <dbReference type="ChEBI" id="CHEBI:16526"/>
        <dbReference type="ChEBI" id="CHEBI:16810"/>
        <dbReference type="ChEBI" id="CHEBI:30031"/>
        <dbReference type="ChEBI" id="CHEBI:85428"/>
        <dbReference type="ChEBI" id="CHEBI:138052"/>
    </reaction>
</comment>
<dbReference type="InterPro" id="IPR019601">
    <property type="entry name" value="Oxoglutarate/Fe-dep_Oase_C"/>
</dbReference>
<dbReference type="GO" id="GO:0031418">
    <property type="term" value="F:L-ascorbic acid binding"/>
    <property type="evidence" value="ECO:0007669"/>
    <property type="project" value="UniProtKB-KW"/>
</dbReference>
<dbReference type="InterPro" id="IPR039558">
    <property type="entry name" value="TPA1/OFD1_N"/>
</dbReference>
<reference evidence="15 16" key="2">
    <citation type="journal article" date="2014" name="J. Gen. Appl. Microbiol.">
        <title>The early diverging ascomycetous budding yeast Saitoella complicata has three histone deacetylases belonging to the Clr6, Hos2, and Rpd3 lineages.</title>
        <authorList>
            <person name="Nishida H."/>
            <person name="Matsumoto T."/>
            <person name="Kondo S."/>
            <person name="Hamamoto M."/>
            <person name="Yoshikawa H."/>
        </authorList>
    </citation>
    <scope>NUCLEOTIDE SEQUENCE [LARGE SCALE GENOMIC DNA]</scope>
    <source>
        <strain evidence="15 16">NRRL Y-17804</strain>
    </source>
</reference>
<accession>A0A0E9NJT6</accession>
<evidence type="ECO:0000256" key="13">
    <source>
        <dbReference type="SAM" id="MobiDB-lite"/>
    </source>
</evidence>
<evidence type="ECO:0000256" key="9">
    <source>
        <dbReference type="ARBA" id="ARBA00023242"/>
    </source>
</evidence>
<comment type="subcellular location">
    <subcellularLocation>
        <location evidence="2">Nucleus</location>
    </subcellularLocation>
</comment>
<dbReference type="SMART" id="SM00702">
    <property type="entry name" value="P4Hc"/>
    <property type="match status" value="1"/>
</dbReference>
<dbReference type="GO" id="GO:0005737">
    <property type="term" value="C:cytoplasm"/>
    <property type="evidence" value="ECO:0007669"/>
    <property type="project" value="TreeGrafter"/>
</dbReference>
<evidence type="ECO:0000256" key="3">
    <source>
        <dbReference type="ARBA" id="ARBA00007443"/>
    </source>
</evidence>
<dbReference type="Pfam" id="PF13661">
    <property type="entry name" value="2OG-FeII_Oxy_4"/>
    <property type="match status" value="1"/>
</dbReference>
<evidence type="ECO:0000256" key="2">
    <source>
        <dbReference type="ARBA" id="ARBA00004123"/>
    </source>
</evidence>
<dbReference type="InterPro" id="IPR043044">
    <property type="entry name" value="TPA1/Ofd1_C"/>
</dbReference>
<dbReference type="GO" id="GO:0005634">
    <property type="term" value="C:nucleus"/>
    <property type="evidence" value="ECO:0007669"/>
    <property type="project" value="UniProtKB-SubCell"/>
</dbReference>
<dbReference type="Proteomes" id="UP000033140">
    <property type="component" value="Unassembled WGS sequence"/>
</dbReference>
<keyword evidence="8" id="KW-0408">Iron</keyword>
<evidence type="ECO:0000256" key="1">
    <source>
        <dbReference type="ARBA" id="ARBA00001961"/>
    </source>
</evidence>
<dbReference type="GO" id="GO:0005506">
    <property type="term" value="F:iron ion binding"/>
    <property type="evidence" value="ECO:0007669"/>
    <property type="project" value="InterPro"/>
</dbReference>
<keyword evidence="5" id="KW-0847">Vitamin C</keyword>
<dbReference type="GO" id="GO:0010604">
    <property type="term" value="P:positive regulation of macromolecule metabolic process"/>
    <property type="evidence" value="ECO:0007669"/>
    <property type="project" value="UniProtKB-ARBA"/>
</dbReference>
<protein>
    <recommendedName>
        <fullName evidence="12">uS12 prolyl 3,4-dihydroxylase</fullName>
    </recommendedName>
</protein>
<evidence type="ECO:0000256" key="8">
    <source>
        <dbReference type="ARBA" id="ARBA00023004"/>
    </source>
</evidence>
<dbReference type="InterPro" id="IPR006620">
    <property type="entry name" value="Pro_4_hyd_alph"/>
</dbReference>
<dbReference type="Gene3D" id="3.60.130.20">
    <property type="entry name" value="Oxoglutarate/iron-dependent oxygenase, C-terminal degradation domain"/>
    <property type="match status" value="1"/>
</dbReference>
<keyword evidence="9" id="KW-0539">Nucleus</keyword>
<name>A0A0E9NJT6_SAICN</name>
<keyword evidence="16" id="KW-1185">Reference proteome</keyword>
<reference evidence="15 16" key="3">
    <citation type="journal article" date="2015" name="Genome Announc.">
        <title>Draft Genome Sequence of the Archiascomycetous Yeast Saitoella complicata.</title>
        <authorList>
            <person name="Yamauchi K."/>
            <person name="Kondo S."/>
            <person name="Hamamoto M."/>
            <person name="Takahashi Y."/>
            <person name="Ogura Y."/>
            <person name="Hayashi T."/>
            <person name="Nishida H."/>
        </authorList>
    </citation>
    <scope>NUCLEOTIDE SEQUENCE [LARGE SCALE GENOMIC DNA]</scope>
    <source>
        <strain evidence="15 16">NRRL Y-17804</strain>
    </source>
</reference>
<dbReference type="PANTHER" id="PTHR12117">
    <property type="entry name" value="HISTONE ACETYLTRANSFERASE COMPLEX"/>
    <property type="match status" value="1"/>
</dbReference>
<keyword evidence="6" id="KW-0223">Dioxygenase</keyword>
<keyword evidence="7" id="KW-0560">Oxidoreductase</keyword>
<dbReference type="Gene3D" id="2.60.120.620">
    <property type="entry name" value="q2cbj1_9rhob like domain"/>
    <property type="match status" value="1"/>
</dbReference>
<evidence type="ECO:0000313" key="16">
    <source>
        <dbReference type="Proteomes" id="UP000033140"/>
    </source>
</evidence>
<dbReference type="PROSITE" id="PS51471">
    <property type="entry name" value="FE2OG_OXY"/>
    <property type="match status" value="1"/>
</dbReference>
<dbReference type="InterPro" id="IPR005123">
    <property type="entry name" value="Oxoglu/Fe-dep_dioxygenase_dom"/>
</dbReference>
<evidence type="ECO:0000256" key="11">
    <source>
        <dbReference type="ARBA" id="ARBA00051966"/>
    </source>
</evidence>
<gene>
    <name evidence="15" type="ORF">G7K_4077-t1</name>
</gene>
<proteinExistence type="inferred from homology"/>
<evidence type="ECO:0000256" key="10">
    <source>
        <dbReference type="ARBA" id="ARBA00047444"/>
    </source>
</evidence>
<dbReference type="InterPro" id="IPR051842">
    <property type="entry name" value="uS12_prolyl_hydroxylase"/>
</dbReference>
<evidence type="ECO:0000256" key="5">
    <source>
        <dbReference type="ARBA" id="ARBA00022896"/>
    </source>
</evidence>
<dbReference type="GO" id="GO:0006449">
    <property type="term" value="P:regulation of translational termination"/>
    <property type="evidence" value="ECO:0007669"/>
    <property type="project" value="TreeGrafter"/>
</dbReference>
<evidence type="ECO:0000256" key="7">
    <source>
        <dbReference type="ARBA" id="ARBA00023002"/>
    </source>
</evidence>
<dbReference type="PANTHER" id="PTHR12117:SF0">
    <property type="entry name" value="PROLYL 3-HYDROXYLASE OGFOD1"/>
    <property type="match status" value="1"/>
</dbReference>
<reference evidence="15 16" key="1">
    <citation type="journal article" date="2011" name="J. Gen. Appl. Microbiol.">
        <title>Draft genome sequencing of the enigmatic yeast Saitoella complicata.</title>
        <authorList>
            <person name="Nishida H."/>
            <person name="Hamamoto M."/>
            <person name="Sugiyama J."/>
        </authorList>
    </citation>
    <scope>NUCLEOTIDE SEQUENCE [LARGE SCALE GENOMIC DNA]</scope>
    <source>
        <strain evidence="15 16">NRRL Y-17804</strain>
    </source>
</reference>